<proteinExistence type="predicted"/>
<dbReference type="AlphaFoldDB" id="A0A4Y2F7U4"/>
<comment type="caution">
    <text evidence="1">The sequence shown here is derived from an EMBL/GenBank/DDBJ whole genome shotgun (WGS) entry which is preliminary data.</text>
</comment>
<dbReference type="Proteomes" id="UP000499080">
    <property type="component" value="Unassembled WGS sequence"/>
</dbReference>
<accession>A0A4Y2F7U4</accession>
<organism evidence="1 2">
    <name type="scientific">Araneus ventricosus</name>
    <name type="common">Orbweaver spider</name>
    <name type="synonym">Epeira ventricosa</name>
    <dbReference type="NCBI Taxonomy" id="182803"/>
    <lineage>
        <taxon>Eukaryota</taxon>
        <taxon>Metazoa</taxon>
        <taxon>Ecdysozoa</taxon>
        <taxon>Arthropoda</taxon>
        <taxon>Chelicerata</taxon>
        <taxon>Arachnida</taxon>
        <taxon>Araneae</taxon>
        <taxon>Araneomorphae</taxon>
        <taxon>Entelegynae</taxon>
        <taxon>Araneoidea</taxon>
        <taxon>Araneidae</taxon>
        <taxon>Araneus</taxon>
    </lineage>
</organism>
<dbReference type="PANTHER" id="PTHR10492">
    <property type="match status" value="1"/>
</dbReference>
<gene>
    <name evidence="1" type="ORF">AVEN_129971_1</name>
</gene>
<reference evidence="1 2" key="1">
    <citation type="journal article" date="2019" name="Sci. Rep.">
        <title>Orb-weaving spider Araneus ventricosus genome elucidates the spidroin gene catalogue.</title>
        <authorList>
            <person name="Kono N."/>
            <person name="Nakamura H."/>
            <person name="Ohtoshi R."/>
            <person name="Moran D.A.P."/>
            <person name="Shinohara A."/>
            <person name="Yoshida Y."/>
            <person name="Fujiwara M."/>
            <person name="Mori M."/>
            <person name="Tomita M."/>
            <person name="Arakawa K."/>
        </authorList>
    </citation>
    <scope>NUCLEOTIDE SEQUENCE [LARGE SCALE GENOMIC DNA]</scope>
</reference>
<name>A0A4Y2F7U4_ARAVE</name>
<evidence type="ECO:0000313" key="2">
    <source>
        <dbReference type="Proteomes" id="UP000499080"/>
    </source>
</evidence>
<evidence type="ECO:0000313" key="1">
    <source>
        <dbReference type="EMBL" id="GBM37037.1"/>
    </source>
</evidence>
<protein>
    <recommendedName>
        <fullName evidence="3">Helitron helicase-like domain-containing protein</fullName>
    </recommendedName>
</protein>
<evidence type="ECO:0008006" key="3">
    <source>
        <dbReference type="Google" id="ProtNLM"/>
    </source>
</evidence>
<dbReference type="PANTHER" id="PTHR10492:SF57">
    <property type="entry name" value="ATP-DEPENDENT DNA HELICASE"/>
    <property type="match status" value="1"/>
</dbReference>
<dbReference type="EMBL" id="BGPR01095053">
    <property type="protein sequence ID" value="GBM37037.1"/>
    <property type="molecule type" value="Genomic_DNA"/>
</dbReference>
<sequence>MYSVEWQKRGLPHIHILLRLKDKLKPNQIDNIISAEIPDLSSDKESYDIIVKNLMHGPCGPHNAHAPRMKDGKCSKQFPRKLQKETIHNENGYPQYRSRSPADGGQTATIKLRNGNYANVGNSLVVPYSSILTKMLNAHINVEACSSSGRYVSSNESAWRLLGFPLHERHPTVTHLAVHLENGERVYFDEINLSDIVSTPPKTTLTTFFELCRKVDFAKRNTPTRKWRLRIQGTPVQNWPGVKSGDALDRVYTVHTSNMECFCLRMLFYHVRGPTSFSGLKRHNHQELSTFREACEKKRTDRE</sequence>
<dbReference type="OrthoDB" id="1728974at2759"/>
<keyword evidence="2" id="KW-1185">Reference proteome</keyword>